<evidence type="ECO:0000313" key="7">
    <source>
        <dbReference type="EMBL" id="MFH6769860.1"/>
    </source>
</evidence>
<comment type="similarity">
    <text evidence="1">Belongs to the EndA/NucM nuclease family.</text>
</comment>
<feature type="signal peptide" evidence="5">
    <location>
        <begin position="1"/>
        <end position="17"/>
    </location>
</feature>
<evidence type="ECO:0000313" key="8">
    <source>
        <dbReference type="Proteomes" id="UP001610104"/>
    </source>
</evidence>
<comment type="caution">
    <text evidence="7">The sequence shown here is derived from an EMBL/GenBank/DDBJ whole genome shotgun (WGS) entry which is preliminary data.</text>
</comment>
<gene>
    <name evidence="7" type="ORF">V8G56_13995</name>
</gene>
<dbReference type="NCBIfam" id="TIGR04183">
    <property type="entry name" value="Por_Secre_tail"/>
    <property type="match status" value="1"/>
</dbReference>
<protein>
    <submittedName>
        <fullName evidence="7">Endonuclease</fullName>
    </submittedName>
</protein>
<organism evidence="7 8">
    <name type="scientific">Gaetbulibacter aquiaggeris</name>
    <dbReference type="NCBI Taxonomy" id="1735373"/>
    <lineage>
        <taxon>Bacteria</taxon>
        <taxon>Pseudomonadati</taxon>
        <taxon>Bacteroidota</taxon>
        <taxon>Flavobacteriia</taxon>
        <taxon>Flavobacteriales</taxon>
        <taxon>Flavobacteriaceae</taxon>
        <taxon>Gaetbulibacter</taxon>
    </lineage>
</organism>
<keyword evidence="3 5" id="KW-0732">Signal</keyword>
<feature type="chain" id="PRO_5045891680" evidence="5">
    <location>
        <begin position="18"/>
        <end position="327"/>
    </location>
</feature>
<dbReference type="Proteomes" id="UP001610104">
    <property type="component" value="Unassembled WGS sequence"/>
</dbReference>
<proteinExistence type="inferred from homology"/>
<sequence>MKQFYFLLLLFTSVCFAQISPPVDLQSYYNGVDFSKNGLELFDYLAVKTIEKHSPFLTYTERHNYLYDADEDPSNVSNVILVYSGDSRNENEYESVSNPYNPQTFNTEHIYPRSLLDNSNAEADLHILRTCDISINSSRGNDPFAAGSGSFSSTGSAWYPGDDWRGDVARIIMYVNLRYNEPFTDVGTLSLFLQWNAIDQVSIIEDQRNAIISGAQGNRNPFIDNPYLATLIWGGNAAENRWSTLSNSKFSSLDYKIFPNPVSGNYLNVKANQVLKVGVYDVLGKLIMSLKVDSNNSKIDVSQLKKGLYLIKLESDKGTITKKLIKQ</sequence>
<dbReference type="EMBL" id="JBAWKC010000005">
    <property type="protein sequence ID" value="MFH6769860.1"/>
    <property type="molecule type" value="Genomic_DNA"/>
</dbReference>
<reference evidence="7 8" key="1">
    <citation type="submission" date="2024-02" db="EMBL/GenBank/DDBJ databases">
        <title>A Gaetbulibacter species isolated from tidal flats and genomic insights of their niches.</title>
        <authorList>
            <person name="Ye Y."/>
        </authorList>
    </citation>
    <scope>NUCLEOTIDE SEQUENCE [LARGE SCALE GENOMIC DNA]</scope>
    <source>
        <strain evidence="7 8">KEM-8</strain>
    </source>
</reference>
<evidence type="ECO:0000256" key="4">
    <source>
        <dbReference type="ARBA" id="ARBA00022801"/>
    </source>
</evidence>
<evidence type="ECO:0000256" key="5">
    <source>
        <dbReference type="SAM" id="SignalP"/>
    </source>
</evidence>
<dbReference type="PANTHER" id="PTHR33607:SF2">
    <property type="entry name" value="ENDONUCLEASE-1"/>
    <property type="match status" value="1"/>
</dbReference>
<evidence type="ECO:0000256" key="1">
    <source>
        <dbReference type="ARBA" id="ARBA00006429"/>
    </source>
</evidence>
<keyword evidence="7" id="KW-0255">Endonuclease</keyword>
<dbReference type="SUPFAM" id="SSF54060">
    <property type="entry name" value="His-Me finger endonucleases"/>
    <property type="match status" value="1"/>
</dbReference>
<dbReference type="GO" id="GO:0004519">
    <property type="term" value="F:endonuclease activity"/>
    <property type="evidence" value="ECO:0007669"/>
    <property type="project" value="UniProtKB-KW"/>
</dbReference>
<dbReference type="InterPro" id="IPR044925">
    <property type="entry name" value="His-Me_finger_sf"/>
</dbReference>
<dbReference type="RefSeq" id="WP_395439084.1">
    <property type="nucleotide sequence ID" value="NZ_JBAWKC010000005.1"/>
</dbReference>
<dbReference type="InterPro" id="IPR007346">
    <property type="entry name" value="Endonuclease-I"/>
</dbReference>
<evidence type="ECO:0000256" key="3">
    <source>
        <dbReference type="ARBA" id="ARBA00022729"/>
    </source>
</evidence>
<keyword evidence="8" id="KW-1185">Reference proteome</keyword>
<keyword evidence="2" id="KW-0540">Nuclease</keyword>
<accession>A0ABW7MTF1</accession>
<keyword evidence="4" id="KW-0378">Hydrolase</keyword>
<dbReference type="PANTHER" id="PTHR33607">
    <property type="entry name" value="ENDONUCLEASE-1"/>
    <property type="match status" value="1"/>
</dbReference>
<dbReference type="Pfam" id="PF04231">
    <property type="entry name" value="Endonuclease_1"/>
    <property type="match status" value="1"/>
</dbReference>
<dbReference type="Pfam" id="PF18962">
    <property type="entry name" value="Por_Secre_tail"/>
    <property type="match status" value="1"/>
</dbReference>
<name>A0ABW7MTF1_9FLAO</name>
<evidence type="ECO:0000259" key="6">
    <source>
        <dbReference type="Pfam" id="PF18962"/>
    </source>
</evidence>
<evidence type="ECO:0000256" key="2">
    <source>
        <dbReference type="ARBA" id="ARBA00022722"/>
    </source>
</evidence>
<dbReference type="InterPro" id="IPR026444">
    <property type="entry name" value="Secre_tail"/>
</dbReference>
<feature type="domain" description="Secretion system C-terminal sorting" evidence="6">
    <location>
        <begin position="257"/>
        <end position="325"/>
    </location>
</feature>